<sequence>MLEKIKIAAIVILLVTVSLFYKNWQFEKAEKTRQTANLVSLRKADSLNYATQILNVTELKEYLQYQNSDLKNKLAKSGIKENRITEIIRTNYIYKDTIKQETDVSGLIDAVKKTIPKQQSWSDTNGCLTVKGLVVFDGQKLKVTVQERDLKNNTHAVAYWERKPWTFLGLKSRFLGKKQFTAKVFDECGKTQFLRIEKKQ</sequence>
<evidence type="ECO:0000313" key="2">
    <source>
        <dbReference type="Proteomes" id="UP000679008"/>
    </source>
</evidence>
<accession>A0ABS5D0E2</accession>
<proteinExistence type="predicted"/>
<reference evidence="1 2" key="1">
    <citation type="submission" date="2021-04" db="EMBL/GenBank/DDBJ databases">
        <title>Description of novel Flavobacterium sp. F-328.</title>
        <authorList>
            <person name="Saticioglu I.B."/>
        </authorList>
    </citation>
    <scope>NUCLEOTIDE SEQUENCE [LARGE SCALE GENOMIC DNA]</scope>
    <source>
        <strain evidence="1 2">F-328</strain>
    </source>
</reference>
<dbReference type="EMBL" id="JAGPXB010000001">
    <property type="protein sequence ID" value="MBQ0907489.1"/>
    <property type="molecule type" value="Genomic_DNA"/>
</dbReference>
<dbReference type="RefSeq" id="WP_210788034.1">
    <property type="nucleotide sequence ID" value="NZ_JAGPXB010000001.1"/>
</dbReference>
<evidence type="ECO:0000313" key="1">
    <source>
        <dbReference type="EMBL" id="MBQ0907489.1"/>
    </source>
</evidence>
<keyword evidence="2" id="KW-1185">Reference proteome</keyword>
<organism evidence="1 2">
    <name type="scientific">Flavobacterium erciyesense</name>
    <dbReference type="NCBI Taxonomy" id="2825842"/>
    <lineage>
        <taxon>Bacteria</taxon>
        <taxon>Pseudomonadati</taxon>
        <taxon>Bacteroidota</taxon>
        <taxon>Flavobacteriia</taxon>
        <taxon>Flavobacteriales</taxon>
        <taxon>Flavobacteriaceae</taxon>
        <taxon>Flavobacterium</taxon>
    </lineage>
</organism>
<protein>
    <submittedName>
        <fullName evidence="1">Uncharacterized protein</fullName>
    </submittedName>
</protein>
<comment type="caution">
    <text evidence="1">The sequence shown here is derived from an EMBL/GenBank/DDBJ whole genome shotgun (WGS) entry which is preliminary data.</text>
</comment>
<dbReference type="Proteomes" id="UP000679008">
    <property type="component" value="Unassembled WGS sequence"/>
</dbReference>
<gene>
    <name evidence="1" type="ORF">KBJ98_02105</name>
</gene>
<name>A0ABS5D0E2_9FLAO</name>